<feature type="region of interest" description="Disordered" evidence="1">
    <location>
        <begin position="37"/>
        <end position="114"/>
    </location>
</feature>
<feature type="compositionally biased region" description="Polar residues" evidence="1">
    <location>
        <begin position="76"/>
        <end position="94"/>
    </location>
</feature>
<name>A0A7U2I882_PHANO</name>
<dbReference type="KEGG" id="pno:SNOG_13777"/>
<protein>
    <submittedName>
        <fullName evidence="2">Uncharacterized protein</fullName>
    </submittedName>
</protein>
<feature type="compositionally biased region" description="Polar residues" evidence="1">
    <location>
        <begin position="37"/>
        <end position="67"/>
    </location>
</feature>
<evidence type="ECO:0000256" key="1">
    <source>
        <dbReference type="SAM" id="MobiDB-lite"/>
    </source>
</evidence>
<accession>A0A7U2I882</accession>
<keyword evidence="3" id="KW-1185">Reference proteome</keyword>
<dbReference type="Proteomes" id="UP000663193">
    <property type="component" value="Chromosome 16"/>
</dbReference>
<dbReference type="AlphaFoldDB" id="A0A7U2I882"/>
<proteinExistence type="predicted"/>
<gene>
    <name evidence="2" type="ORF">JI435_137770</name>
</gene>
<feature type="compositionally biased region" description="Basic and acidic residues" evidence="1">
    <location>
        <begin position="98"/>
        <end position="114"/>
    </location>
</feature>
<sequence>MASKFYAFITQRSFNPVYTIQHSLCFHHSSQISVMTESTLKPSTIQPQPRCGGQQSQDPATNVSGSSDRVLRPVQASATQNSQVRSVSGNSNSAMARWLEEEKTEAPWTPETRH</sequence>
<dbReference type="RefSeq" id="XP_001803982.1">
    <property type="nucleotide sequence ID" value="XM_001803930.1"/>
</dbReference>
<reference evidence="3" key="1">
    <citation type="journal article" date="2021" name="BMC Genomics">
        <title>Chromosome-level genome assembly and manually-curated proteome of model necrotroph Parastagonospora nodorum Sn15 reveals a genome-wide trove of candidate effector homologs, and redundancy of virulence-related functions within an accessory chromosome.</title>
        <authorList>
            <person name="Bertazzoni S."/>
            <person name="Jones D.A.B."/>
            <person name="Phan H.T."/>
            <person name="Tan K.-C."/>
            <person name="Hane J.K."/>
        </authorList>
    </citation>
    <scope>NUCLEOTIDE SEQUENCE [LARGE SCALE GENOMIC DNA]</scope>
    <source>
        <strain evidence="3">SN15 / ATCC MYA-4574 / FGSC 10173)</strain>
    </source>
</reference>
<evidence type="ECO:0000313" key="3">
    <source>
        <dbReference type="Proteomes" id="UP000663193"/>
    </source>
</evidence>
<organism evidence="2 3">
    <name type="scientific">Phaeosphaeria nodorum (strain SN15 / ATCC MYA-4574 / FGSC 10173)</name>
    <name type="common">Glume blotch fungus</name>
    <name type="synonym">Parastagonospora nodorum</name>
    <dbReference type="NCBI Taxonomy" id="321614"/>
    <lineage>
        <taxon>Eukaryota</taxon>
        <taxon>Fungi</taxon>
        <taxon>Dikarya</taxon>
        <taxon>Ascomycota</taxon>
        <taxon>Pezizomycotina</taxon>
        <taxon>Dothideomycetes</taxon>
        <taxon>Pleosporomycetidae</taxon>
        <taxon>Pleosporales</taxon>
        <taxon>Pleosporineae</taxon>
        <taxon>Phaeosphaeriaceae</taxon>
        <taxon>Parastagonospora</taxon>
    </lineage>
</organism>
<evidence type="ECO:0000313" key="2">
    <source>
        <dbReference type="EMBL" id="QRD03918.1"/>
    </source>
</evidence>
<dbReference type="EMBL" id="CP069038">
    <property type="protein sequence ID" value="QRD03918.1"/>
    <property type="molecule type" value="Genomic_DNA"/>
</dbReference>
<dbReference type="VEuPathDB" id="FungiDB:JI435_137770"/>